<dbReference type="InterPro" id="IPR046342">
    <property type="entry name" value="CBS_dom_sf"/>
</dbReference>
<keyword evidence="2 3" id="KW-0129">CBS domain</keyword>
<evidence type="ECO:0000256" key="2">
    <source>
        <dbReference type="ARBA" id="ARBA00023122"/>
    </source>
</evidence>
<gene>
    <name evidence="5" type="ORF">Pyn_03201</name>
</gene>
<proteinExistence type="predicted"/>
<dbReference type="EMBL" id="PJQY01000104">
    <property type="protein sequence ID" value="PQQ18538.1"/>
    <property type="molecule type" value="Genomic_DNA"/>
</dbReference>
<dbReference type="InterPro" id="IPR000644">
    <property type="entry name" value="CBS_dom"/>
</dbReference>
<sequence length="358" mass="38620">MVNKRRLVEVPYTASLAHTMNTLVANKVLAVPVAAPPGQWIGAGGSMIMEADKHTGTVRKHYIGLATMLDLLAHIAGTEDQLMDEGVHDGFDLDQKMSVPVSSIIGQCLEGLSLWTLNPNTSILDCMEVFSKGIHRALVPVDSHLDNVSGVELVESASSYRMLTQMDVLRFVKEHGSSGSELDNIMSSTVSDLGAVTARVFAITDRTKVIDAIKGMRIALLNAVAIVRSSDTDNEEDHKQLVNGRGRQAIGTFSATDLRGCHIATLQTWLPMSALDYTETVLANPLLAALNNAAGSPTTRELVACRADSSLGEVIDKVVSKHVHRLWVVDQQGLLKGLISLTDIIRVLRLAIVSEQNA</sequence>
<evidence type="ECO:0000256" key="1">
    <source>
        <dbReference type="ARBA" id="ARBA00022737"/>
    </source>
</evidence>
<comment type="caution">
    <text evidence="5">The sequence shown here is derived from an EMBL/GenBank/DDBJ whole genome shotgun (WGS) entry which is preliminary data.</text>
</comment>
<keyword evidence="6" id="KW-1185">Reference proteome</keyword>
<dbReference type="PROSITE" id="PS51371">
    <property type="entry name" value="CBS"/>
    <property type="match status" value="1"/>
</dbReference>
<dbReference type="GO" id="GO:0005737">
    <property type="term" value="C:cytoplasm"/>
    <property type="evidence" value="ECO:0007669"/>
    <property type="project" value="TreeGrafter"/>
</dbReference>
<accession>A0A314ZMS8</accession>
<keyword evidence="1" id="KW-0677">Repeat</keyword>
<reference evidence="5 6" key="1">
    <citation type="submission" date="2018-02" db="EMBL/GenBank/DDBJ databases">
        <title>Draft genome of wild Prunus yedoensis var. nudiflora.</title>
        <authorList>
            <person name="Baek S."/>
            <person name="Kim J.-H."/>
            <person name="Choi K."/>
            <person name="Kim G.-B."/>
            <person name="Cho A."/>
            <person name="Jang H."/>
            <person name="Shin C.-H."/>
            <person name="Yu H.-J."/>
            <person name="Mun J.-H."/>
        </authorList>
    </citation>
    <scope>NUCLEOTIDE SEQUENCE [LARGE SCALE GENOMIC DNA]</scope>
    <source>
        <strain evidence="6">cv. Jeju island</strain>
        <tissue evidence="5">Leaf</tissue>
    </source>
</reference>
<feature type="domain" description="CBS" evidence="4">
    <location>
        <begin position="298"/>
        <end position="358"/>
    </location>
</feature>
<name>A0A314ZMS8_PRUYE</name>
<dbReference type="Gene3D" id="3.10.580.10">
    <property type="entry name" value="CBS-domain"/>
    <property type="match status" value="2"/>
</dbReference>
<dbReference type="STRING" id="2094558.A0A314ZMS8"/>
<evidence type="ECO:0000313" key="6">
    <source>
        <dbReference type="Proteomes" id="UP000250321"/>
    </source>
</evidence>
<dbReference type="PANTHER" id="PTHR13780">
    <property type="entry name" value="AMP-ACTIVATED PROTEIN KINASE, GAMMA REGULATORY SUBUNIT"/>
    <property type="match status" value="1"/>
</dbReference>
<dbReference type="OrthoDB" id="449052at2759"/>
<evidence type="ECO:0000313" key="5">
    <source>
        <dbReference type="EMBL" id="PQQ18538.1"/>
    </source>
</evidence>
<dbReference type="SMART" id="SM00116">
    <property type="entry name" value="CBS"/>
    <property type="match status" value="1"/>
</dbReference>
<dbReference type="SUPFAM" id="SSF54631">
    <property type="entry name" value="CBS-domain pair"/>
    <property type="match status" value="2"/>
</dbReference>
<protein>
    <submittedName>
        <fullName evidence="5">SNF1-related protein kinase regulatory subunit gamma-like PV42a isoform X2</fullName>
    </submittedName>
</protein>
<evidence type="ECO:0000259" key="4">
    <source>
        <dbReference type="PROSITE" id="PS51371"/>
    </source>
</evidence>
<organism evidence="5 6">
    <name type="scientific">Prunus yedoensis var. nudiflora</name>
    <dbReference type="NCBI Taxonomy" id="2094558"/>
    <lineage>
        <taxon>Eukaryota</taxon>
        <taxon>Viridiplantae</taxon>
        <taxon>Streptophyta</taxon>
        <taxon>Embryophyta</taxon>
        <taxon>Tracheophyta</taxon>
        <taxon>Spermatophyta</taxon>
        <taxon>Magnoliopsida</taxon>
        <taxon>eudicotyledons</taxon>
        <taxon>Gunneridae</taxon>
        <taxon>Pentapetalae</taxon>
        <taxon>rosids</taxon>
        <taxon>fabids</taxon>
        <taxon>Rosales</taxon>
        <taxon>Rosaceae</taxon>
        <taxon>Amygdaloideae</taxon>
        <taxon>Amygdaleae</taxon>
        <taxon>Prunus</taxon>
    </lineage>
</organism>
<dbReference type="Proteomes" id="UP000250321">
    <property type="component" value="Unassembled WGS sequence"/>
</dbReference>
<dbReference type="PANTHER" id="PTHR13780:SF101">
    <property type="entry name" value="SNF1-RELATED PROTEIN KINASE REGULATORY SUBUNIT GAMMA-LIKE PV42A"/>
    <property type="match status" value="1"/>
</dbReference>
<dbReference type="Pfam" id="PF00571">
    <property type="entry name" value="CBS"/>
    <property type="match status" value="1"/>
</dbReference>
<dbReference type="AlphaFoldDB" id="A0A314ZMS8"/>
<dbReference type="InterPro" id="IPR050511">
    <property type="entry name" value="AMPK_gamma/SDS23_families"/>
</dbReference>
<evidence type="ECO:0000256" key="3">
    <source>
        <dbReference type="PROSITE-ProRule" id="PRU00703"/>
    </source>
</evidence>
<dbReference type="GO" id="GO:0005634">
    <property type="term" value="C:nucleus"/>
    <property type="evidence" value="ECO:0007669"/>
    <property type="project" value="TreeGrafter"/>
</dbReference>